<keyword evidence="7" id="KW-0325">Glycoprotein</keyword>
<keyword evidence="6" id="KW-1015">Disulfide bond</keyword>
<keyword evidence="15" id="KW-1185">Reference proteome</keyword>
<evidence type="ECO:0000313" key="13">
    <source>
        <dbReference type="EMBL" id="ETN58246.1"/>
    </source>
</evidence>
<keyword evidence="5" id="KW-0882">Thioester bond</keyword>
<dbReference type="Pfam" id="PF07678">
    <property type="entry name" value="TED_complement"/>
    <property type="match status" value="1"/>
</dbReference>
<keyword evidence="2" id="KW-0964">Secreted</keyword>
<dbReference type="EnsemblMetazoa" id="ADAC010169-RA">
    <property type="protein sequence ID" value="ADAC010169-PA"/>
    <property type="gene ID" value="ADAC010169"/>
</dbReference>
<dbReference type="EMBL" id="ADMH02002151">
    <property type="protein sequence ID" value="ETN58246.1"/>
    <property type="molecule type" value="Genomic_DNA"/>
</dbReference>
<dbReference type="InterPro" id="IPR008930">
    <property type="entry name" value="Terpenoid_cyclase/PrenylTrfase"/>
</dbReference>
<comment type="subcellular location">
    <subcellularLocation>
        <location evidence="1">Secreted</location>
    </subcellularLocation>
</comment>
<evidence type="ECO:0000256" key="9">
    <source>
        <dbReference type="ARBA" id="ARBA00063781"/>
    </source>
</evidence>
<dbReference type="SUPFAM" id="SSF48239">
    <property type="entry name" value="Terpenoid cyclases/Protein prenyltransferases"/>
    <property type="match status" value="1"/>
</dbReference>
<evidence type="ECO:0000256" key="11">
    <source>
        <dbReference type="SAM" id="SignalP"/>
    </source>
</evidence>
<dbReference type="STRING" id="43151.W5J332"/>
<dbReference type="InterPro" id="IPR013783">
    <property type="entry name" value="Ig-like_fold"/>
</dbReference>
<dbReference type="SMART" id="SM01360">
    <property type="entry name" value="A2M"/>
    <property type="match status" value="1"/>
</dbReference>
<dbReference type="SMART" id="SM01419">
    <property type="entry name" value="Thiol-ester_cl"/>
    <property type="match status" value="1"/>
</dbReference>
<gene>
    <name evidence="13" type="ORF">AND_010169</name>
</gene>
<dbReference type="VEuPathDB" id="VectorBase:ADAC010169"/>
<name>W5J332_ANODA</name>
<evidence type="ECO:0000256" key="5">
    <source>
        <dbReference type="ARBA" id="ARBA00022966"/>
    </source>
</evidence>
<comment type="subunit">
    <text evidence="9">Heterodimer of a TEP1-N chain and an TEP1-C chain non-covalently linked. Forms a complex composed of TEP1-N and TEP1-C heterodimer, LRIM1 and APL1C; the interaction stabilizes TEP1-N and TEP1-C heterodimer, prevents its binding to tissues while circulating in the hemolymph and protects the thioester bond from hydrolysis. Mature TEP1 and to a lesser extent full-length TEP1 interact with SPCLIP1; the interaction is induced by microbial infection.</text>
</comment>
<dbReference type="Gene3D" id="2.20.130.20">
    <property type="match status" value="2"/>
</dbReference>
<dbReference type="PROSITE" id="PS00477">
    <property type="entry name" value="ALPHA_2_MACROGLOBULIN"/>
    <property type="match status" value="1"/>
</dbReference>
<dbReference type="PANTHER" id="PTHR11412:SF136">
    <property type="entry name" value="CD109 ANTIGEN"/>
    <property type="match status" value="1"/>
</dbReference>
<feature type="signal peptide" evidence="11">
    <location>
        <begin position="1"/>
        <end position="21"/>
    </location>
</feature>
<reference evidence="13" key="3">
    <citation type="journal article" date="2013" name="Nucleic Acids Res.">
        <title>The genome of Anopheles darlingi, the main neotropical malaria vector.</title>
        <authorList>
            <person name="Marinotti O."/>
            <person name="Cerqueira G.C."/>
            <person name="de Almeida L.G."/>
            <person name="Ferro M.I."/>
            <person name="Loreto E.L."/>
            <person name="Zaha A."/>
            <person name="Teixeira S.M."/>
            <person name="Wespiser A.R."/>
            <person name="Almeida E Silva A."/>
            <person name="Schlindwein A.D."/>
            <person name="Pacheco A.C."/>
            <person name="Silva A.L."/>
            <person name="Graveley B.R."/>
            <person name="Walenz B.P."/>
            <person name="Lima Bde A."/>
            <person name="Ribeiro C.A."/>
            <person name="Nunes-Silva C.G."/>
            <person name="de Carvalho C.R."/>
            <person name="Soares C.M."/>
            <person name="de Menezes C.B."/>
            <person name="Matiolli C."/>
            <person name="Caffrey D."/>
            <person name="Araujo D.A."/>
            <person name="de Oliveira D.M."/>
            <person name="Golenbock D."/>
            <person name="Grisard E.C."/>
            <person name="Fantinatti-Garboggini F."/>
            <person name="de Carvalho F.M."/>
            <person name="Barcellos F.G."/>
            <person name="Prosdocimi F."/>
            <person name="May G."/>
            <person name="Azevedo Junior G.M."/>
            <person name="Guimaraes G.M."/>
            <person name="Goldman G.H."/>
            <person name="Padilha I.Q."/>
            <person name="Batista Jda S."/>
            <person name="Ferro J.A."/>
            <person name="Ribeiro J.M."/>
            <person name="Fietto J.L."/>
            <person name="Dabbas K.M."/>
            <person name="Cerdeira L."/>
            <person name="Agnez-Lima L.F."/>
            <person name="Brocchi M."/>
            <person name="de Carvalho M.O."/>
            <person name="Teixeira Mde M."/>
            <person name="Diniz Maia Mde M."/>
            <person name="Goldman M.H."/>
            <person name="Cruz Schneider M.P."/>
            <person name="Felipe M.S."/>
            <person name="Hungria M."/>
            <person name="Nicolas M.F."/>
            <person name="Pereira M."/>
            <person name="Montes M.A."/>
            <person name="Cantao M.E."/>
            <person name="Vincentz M."/>
            <person name="Rafael M.S."/>
            <person name="Silverman N."/>
            <person name="Stoco P.H."/>
            <person name="Souza R.C."/>
            <person name="Vicentini R."/>
            <person name="Gazzinelli R.T."/>
            <person name="Neves Rde O."/>
            <person name="Silva R."/>
            <person name="Astolfi-Filho S."/>
            <person name="Maciel T.E."/>
            <person name="Urmenyi T.P."/>
            <person name="Tadei W.P."/>
            <person name="Camargo E.P."/>
            <person name="de Vasconcelos A.T."/>
        </authorList>
    </citation>
    <scope>NUCLEOTIDE SEQUENCE</scope>
</reference>
<dbReference type="GO" id="GO:0004866">
    <property type="term" value="F:endopeptidase inhibitor activity"/>
    <property type="evidence" value="ECO:0007669"/>
    <property type="project" value="InterPro"/>
</dbReference>
<dbReference type="InterPro" id="IPR040839">
    <property type="entry name" value="MG4"/>
</dbReference>
<dbReference type="VEuPathDB" id="VectorBase:ADAR2_005743"/>
<evidence type="ECO:0000256" key="4">
    <source>
        <dbReference type="ARBA" id="ARBA00022859"/>
    </source>
</evidence>
<dbReference type="Gene3D" id="2.60.40.690">
    <property type="entry name" value="Alpha-macroglobulin, receptor-binding domain"/>
    <property type="match status" value="1"/>
</dbReference>
<protein>
    <recommendedName>
        <fullName evidence="10">TEP1-F</fullName>
    </recommendedName>
</protein>
<dbReference type="GO" id="GO:0002376">
    <property type="term" value="P:immune system process"/>
    <property type="evidence" value="ECO:0007669"/>
    <property type="project" value="UniProtKB-KW"/>
</dbReference>
<dbReference type="InterPro" id="IPR036595">
    <property type="entry name" value="A-macroglobulin_rcpt-bd_sf"/>
</dbReference>
<dbReference type="InterPro" id="IPR047565">
    <property type="entry name" value="Alpha-macroglob_thiol-ester_cl"/>
</dbReference>
<feature type="domain" description="4Fe-4S ferredoxin-type" evidence="12">
    <location>
        <begin position="1330"/>
        <end position="1361"/>
    </location>
</feature>
<dbReference type="Gene3D" id="2.60.40.1940">
    <property type="match status" value="1"/>
</dbReference>
<keyword evidence="3 11" id="KW-0732">Signal</keyword>
<dbReference type="InterPro" id="IPR049135">
    <property type="entry name" value="TEP1_CUB2"/>
</dbReference>
<dbReference type="Gene3D" id="2.60.120.1540">
    <property type="match status" value="1"/>
</dbReference>
<dbReference type="Pfam" id="PF07677">
    <property type="entry name" value="A2M_recep"/>
    <property type="match status" value="1"/>
</dbReference>
<dbReference type="FunFam" id="2.60.40.1930:FF:000001">
    <property type="entry name" value="CD109 isoform 3"/>
    <property type="match status" value="1"/>
</dbReference>
<dbReference type="Gene3D" id="2.60.40.1930">
    <property type="match status" value="2"/>
</dbReference>
<dbReference type="Gene3D" id="2.60.40.2950">
    <property type="match status" value="1"/>
</dbReference>
<dbReference type="InterPro" id="IPR002890">
    <property type="entry name" value="MG2"/>
</dbReference>
<dbReference type="Pfam" id="PF17789">
    <property type="entry name" value="MG4"/>
    <property type="match status" value="1"/>
</dbReference>
<dbReference type="SMART" id="SM01361">
    <property type="entry name" value="A2M_recep"/>
    <property type="match status" value="1"/>
</dbReference>
<dbReference type="Proteomes" id="UP000000673">
    <property type="component" value="Unassembled WGS sequence"/>
</dbReference>
<dbReference type="SUPFAM" id="SSF49410">
    <property type="entry name" value="Alpha-macroglobulin receptor domain"/>
    <property type="match status" value="1"/>
</dbReference>
<evidence type="ECO:0000256" key="2">
    <source>
        <dbReference type="ARBA" id="ARBA00022525"/>
    </source>
</evidence>
<dbReference type="Pfam" id="PF17791">
    <property type="entry name" value="MG3"/>
    <property type="match status" value="1"/>
</dbReference>
<dbReference type="CDD" id="cd02897">
    <property type="entry name" value="A2M_2"/>
    <property type="match status" value="1"/>
</dbReference>
<evidence type="ECO:0000256" key="8">
    <source>
        <dbReference type="ARBA" id="ARBA00057615"/>
    </source>
</evidence>
<evidence type="ECO:0000256" key="1">
    <source>
        <dbReference type="ARBA" id="ARBA00004613"/>
    </source>
</evidence>
<dbReference type="PANTHER" id="PTHR11412">
    <property type="entry name" value="MACROGLOBULIN / COMPLEMENT"/>
    <property type="match status" value="1"/>
</dbReference>
<comment type="function">
    <text evidence="8">Binds covalently through a thioester bond to the pathogen surface resulting in pathogen clearance.</text>
</comment>
<sequence length="1361" mass="153265">MSFLCRTAIFSFLTLISVSQAVLIVGPKSFRANRDYTIVIHNFYKGANKVDLLLCLEGRDEDENVLWNITKSTDVRKNTNKLVSFKIPDHVTPGNYKLTIDGQNGFEFQSEAELIFLNQTIAALIQFSKPAYKPGDSVEFRVIVLDPDLKPPPEETMVNVTVKDSIGNIIGKWSDEPLSSGVFDGQMDLATSPLPGTYNIEVEANDKKLVSKSFEVKEYVLSTFDVNVYPTTVPLEEHQVLNLTIEASYYFNKPVIGTVKMQLIGENVVFEKKPSTHPSIRQWDVNGMLQVSIPYVTVPNDVEDKRNINLNITFTEQYTNRTVTKEQQITVYKHKYKVTLEEKNLEFHPVAPYKGTLIITTQDGIPASGVAVQVQVDGLDNNLVLNSTSDKKGFIGLHFDPSASTETVNVTVSIGNERLLFETIEKVKHLVNGNIEIELKSPAQLNKMLKAVVKCSTRGGFFAYFVVAKGNIVESGSYSLGQVTRHSIQFNVTEPMVPKFKIIVASLSNNIIVYDYVDVVVKEFLNNFDIRIVADKSDTFRPDNQIEFNLMGRPKAYVALASYDMSVLQHGSSHDIGLDDIWRIFEGFHTPELNKYDVFQSMGLFVRTLNELQHERAPLRSSGRTVPQGGNIEPQRLVAYRTDFPESWLWKTIFLPSSGRTTIIEQLPDTTTSWYLTGFSVDPMYGFGIIKKPLQFTTDQPFYIVDNLPYSVKRGEAVLLQFTLFNTLGAEYIADVTMFNVASQIEFVGQPKVKSFKKSLNVPPNVGVPVAFLVKPKKLGDMVVRLEASIMLGMEKDALERIVRVLPESLVHTRMISNLVAHKTYANESIDIPLEFGGEPELDSIAIDFSVTPSVLTNVIENLGKLLEVPTGCGEQNMIRFVPNVVVLDYMQAISSTEYAIMEKAKRYLQTGYQNQMRYRKPNGSFGVWKHGGGSVFLTAFVGKSMKTAAKYIYVSDYQMSTAYDWLAKNQKPNGRFDEIGPVFHTDMQGGLRQGLALTSYVMIAFLEYPQQATRHPTVVQRGMQYIANNIFNTNDVYDLAIATYALWLNKHHEKSRAIDRLTELSTKLQNGQQLFWSRQSNQIETTAYALLAYVEAGKYPEGVAIMRWLVKQRYATGSFPRTQDTFVALKALTKLAEKIFPKSNNYVIKLEHAQERKEFTVNSANISFVSAERLPNTIKDLKVTFTGTGTALVQVAYQYSTNVLQSSNRFNIAVTRMDTTSSFVLKLHICSSFEPAWPGEHSNMALVEVNLPSGYVVDTNCISQATTVNPIREKEILYGATSVVLYYDNMGNERNCFVITAYRRFKVALRRPAYVKVHDYYNPNFFAITAYEVDQQELCDLCDSDECISTCPRGAGRPHV</sequence>
<reference evidence="14" key="4">
    <citation type="submission" date="2015-06" db="UniProtKB">
        <authorList>
            <consortium name="EnsemblMetazoa"/>
        </authorList>
    </citation>
    <scope>IDENTIFICATION</scope>
</reference>
<evidence type="ECO:0000256" key="6">
    <source>
        <dbReference type="ARBA" id="ARBA00023157"/>
    </source>
</evidence>
<dbReference type="Pfam" id="PF21412">
    <property type="entry name" value="TEP1_CUB2"/>
    <property type="match status" value="1"/>
</dbReference>
<dbReference type="HOGENOM" id="CLU_001634_5_3_1"/>
<dbReference type="InterPro" id="IPR050473">
    <property type="entry name" value="A2M/Complement_sys"/>
</dbReference>
<dbReference type="InterPro" id="IPR041555">
    <property type="entry name" value="MG3"/>
</dbReference>
<dbReference type="PROSITE" id="PS51379">
    <property type="entry name" value="4FE4S_FER_2"/>
    <property type="match status" value="1"/>
</dbReference>
<dbReference type="InterPro" id="IPR009048">
    <property type="entry name" value="A-macroglobulin_rcpt-bd"/>
</dbReference>
<dbReference type="SMART" id="SM01359">
    <property type="entry name" value="A2M_N_2"/>
    <property type="match status" value="1"/>
</dbReference>
<feature type="chain" id="PRO_5010154795" description="TEP1-F" evidence="11">
    <location>
        <begin position="22"/>
        <end position="1361"/>
    </location>
</feature>
<dbReference type="eggNOG" id="KOG1366">
    <property type="taxonomic scope" value="Eukaryota"/>
</dbReference>
<dbReference type="Pfam" id="PF00207">
    <property type="entry name" value="A2M"/>
    <property type="match status" value="1"/>
</dbReference>
<dbReference type="OMA" id="DECISTC"/>
<dbReference type="InterPro" id="IPR011625">
    <property type="entry name" value="A2M_N_BRD"/>
</dbReference>
<evidence type="ECO:0000259" key="12">
    <source>
        <dbReference type="PROSITE" id="PS51379"/>
    </source>
</evidence>
<keyword evidence="4" id="KW-0391">Immunity</keyword>
<dbReference type="InterPro" id="IPR041813">
    <property type="entry name" value="A2M_TED"/>
</dbReference>
<organism evidence="13">
    <name type="scientific">Anopheles darlingi</name>
    <name type="common">Mosquito</name>
    <dbReference type="NCBI Taxonomy" id="43151"/>
    <lineage>
        <taxon>Eukaryota</taxon>
        <taxon>Metazoa</taxon>
        <taxon>Ecdysozoa</taxon>
        <taxon>Arthropoda</taxon>
        <taxon>Hexapoda</taxon>
        <taxon>Insecta</taxon>
        <taxon>Pterygota</taxon>
        <taxon>Neoptera</taxon>
        <taxon>Endopterygota</taxon>
        <taxon>Diptera</taxon>
        <taxon>Nematocera</taxon>
        <taxon>Culicoidea</taxon>
        <taxon>Culicidae</taxon>
        <taxon>Anophelinae</taxon>
        <taxon>Anopheles</taxon>
    </lineage>
</organism>
<evidence type="ECO:0000256" key="7">
    <source>
        <dbReference type="ARBA" id="ARBA00023180"/>
    </source>
</evidence>
<dbReference type="Pfam" id="PF01835">
    <property type="entry name" value="MG2"/>
    <property type="match status" value="1"/>
</dbReference>
<evidence type="ECO:0000313" key="15">
    <source>
        <dbReference type="Proteomes" id="UP000000673"/>
    </source>
</evidence>
<reference evidence="13 15" key="1">
    <citation type="journal article" date="2010" name="BMC Genomics">
        <title>Combination of measures distinguishes pre-miRNAs from other stem-loops in the genome of the newly sequenced Anopheles darlingi.</title>
        <authorList>
            <person name="Mendes N.D."/>
            <person name="Freitas A.T."/>
            <person name="Vasconcelos A.T."/>
            <person name="Sagot M.F."/>
        </authorList>
    </citation>
    <scope>NUCLEOTIDE SEQUENCE</scope>
</reference>
<dbReference type="InterPro" id="IPR011626">
    <property type="entry name" value="Alpha-macroglobulin_TED"/>
</dbReference>
<dbReference type="Pfam" id="PF07703">
    <property type="entry name" value="A2M_BRD"/>
    <property type="match status" value="1"/>
</dbReference>
<proteinExistence type="predicted"/>
<evidence type="ECO:0000313" key="14">
    <source>
        <dbReference type="EnsemblMetazoa" id="ADAC010169-PA"/>
    </source>
</evidence>
<dbReference type="Gene3D" id="2.60.40.10">
    <property type="entry name" value="Immunoglobulins"/>
    <property type="match status" value="2"/>
</dbReference>
<evidence type="ECO:0000256" key="3">
    <source>
        <dbReference type="ARBA" id="ARBA00022729"/>
    </source>
</evidence>
<evidence type="ECO:0000256" key="10">
    <source>
        <dbReference type="ARBA" id="ARBA00078071"/>
    </source>
</evidence>
<dbReference type="Gene3D" id="1.50.10.20">
    <property type="match status" value="1"/>
</dbReference>
<dbReference type="InterPro" id="IPR001599">
    <property type="entry name" value="Macroglobln_a2"/>
</dbReference>
<dbReference type="GO" id="GO:0005615">
    <property type="term" value="C:extracellular space"/>
    <property type="evidence" value="ECO:0007669"/>
    <property type="project" value="InterPro"/>
</dbReference>
<dbReference type="InterPro" id="IPR017896">
    <property type="entry name" value="4Fe4S_Fe-S-bd"/>
</dbReference>
<dbReference type="InterPro" id="IPR019742">
    <property type="entry name" value="MacrogloblnA2_CS"/>
</dbReference>
<accession>W5J332</accession>
<reference evidence="13" key="2">
    <citation type="submission" date="2010-05" db="EMBL/GenBank/DDBJ databases">
        <authorList>
            <person name="Almeida L.G."/>
            <person name="Nicolas M.F."/>
            <person name="Souza R.C."/>
            <person name="Vasconcelos A.T.R."/>
        </authorList>
    </citation>
    <scope>NUCLEOTIDE SEQUENCE</scope>
</reference>